<dbReference type="InterPro" id="IPR013083">
    <property type="entry name" value="Znf_RING/FYVE/PHD"/>
</dbReference>
<dbReference type="Gene3D" id="3.30.160.60">
    <property type="entry name" value="Classic Zinc Finger"/>
    <property type="match status" value="1"/>
</dbReference>
<protein>
    <submittedName>
        <fullName evidence="8">Uncharacterized protein</fullName>
    </submittedName>
</protein>
<reference evidence="8" key="1">
    <citation type="submission" date="2025-08" db="UniProtKB">
        <authorList>
            <consortium name="Ensembl"/>
        </authorList>
    </citation>
    <scope>IDENTIFICATION</scope>
</reference>
<dbReference type="InterPro" id="IPR050143">
    <property type="entry name" value="TRIM/RBCC"/>
</dbReference>
<accession>A0A8C2ETI7</accession>
<dbReference type="InterPro" id="IPR018957">
    <property type="entry name" value="Znf_C3HC4_RING-type"/>
</dbReference>
<sequence length="310" mass="36375">MCPLCLSPSLLPCEHVFCRQCITSYLESHEGAHKCPECRQNFTRQDLKGNRVLRNIVDILQQQQQQLKIRQQTPRTAEEMLCSEHMEPLKLLCESEPRLVCLICKEGERHTGYSFRPVKEAMEIIISLDSYIQCDLNTFETIIFYRFMLRLDGTQVISDHFTLGSYETDMPLIVWRDMLGSVKHGELNLKLAIKKESHLQSPGKDYFAKFQKFHNGYKENYVENIQPGQVYWEVDLDITQRKKKGSIIPSRVRVNVDNEKRKVVFCNADKMSLLHMHLMTCYGYLLESFYLKGRDEGWTGDFCQRQQRTK</sequence>
<keyword evidence="2" id="KW-0479">Metal-binding</keyword>
<dbReference type="InterPro" id="IPR001841">
    <property type="entry name" value="Znf_RING"/>
</dbReference>
<dbReference type="Ensembl" id="ENSCCRT00020047211.1">
    <property type="protein sequence ID" value="ENSCCRP00020043270.1"/>
    <property type="gene ID" value="ENSCCRG00020019235.1"/>
</dbReference>
<dbReference type="PROSITE" id="PS50089">
    <property type="entry name" value="ZF_RING_2"/>
    <property type="match status" value="1"/>
</dbReference>
<evidence type="ECO:0000313" key="9">
    <source>
        <dbReference type="Proteomes" id="UP000694701"/>
    </source>
</evidence>
<name>A0A8C2ETI7_CYPCA</name>
<dbReference type="GO" id="GO:0008270">
    <property type="term" value="F:zinc ion binding"/>
    <property type="evidence" value="ECO:0007669"/>
    <property type="project" value="UniProtKB-KW"/>
</dbReference>
<dbReference type="PANTHER" id="PTHR24103">
    <property type="entry name" value="E3 UBIQUITIN-PROTEIN LIGASE TRIM"/>
    <property type="match status" value="1"/>
</dbReference>
<proteinExistence type="inferred from homology"/>
<dbReference type="Pfam" id="PF00097">
    <property type="entry name" value="zf-C3HC4"/>
    <property type="match status" value="1"/>
</dbReference>
<comment type="similarity">
    <text evidence="1">Belongs to the TRIM/RBCC family.</text>
</comment>
<evidence type="ECO:0000259" key="6">
    <source>
        <dbReference type="PROSITE" id="PS50089"/>
    </source>
</evidence>
<evidence type="ECO:0000256" key="3">
    <source>
        <dbReference type="ARBA" id="ARBA00022771"/>
    </source>
</evidence>
<dbReference type="SMART" id="SM00184">
    <property type="entry name" value="RING"/>
    <property type="match status" value="1"/>
</dbReference>
<dbReference type="InterPro" id="IPR000315">
    <property type="entry name" value="Znf_B-box"/>
</dbReference>
<keyword evidence="4" id="KW-0862">Zinc</keyword>
<dbReference type="InterPro" id="IPR017907">
    <property type="entry name" value="Znf_RING_CS"/>
</dbReference>
<dbReference type="SUPFAM" id="SSF49899">
    <property type="entry name" value="Concanavalin A-like lectins/glucanases"/>
    <property type="match status" value="1"/>
</dbReference>
<evidence type="ECO:0000256" key="5">
    <source>
        <dbReference type="PROSITE-ProRule" id="PRU00024"/>
    </source>
</evidence>
<dbReference type="SUPFAM" id="SSF57845">
    <property type="entry name" value="B-box zinc-binding domain"/>
    <property type="match status" value="1"/>
</dbReference>
<evidence type="ECO:0000313" key="8">
    <source>
        <dbReference type="Ensembl" id="ENSCCRP00020043270.1"/>
    </source>
</evidence>
<dbReference type="SUPFAM" id="SSF57850">
    <property type="entry name" value="RING/U-box"/>
    <property type="match status" value="1"/>
</dbReference>
<dbReference type="Gene3D" id="3.30.40.10">
    <property type="entry name" value="Zinc/RING finger domain, C3HC4 (zinc finger)"/>
    <property type="match status" value="1"/>
</dbReference>
<feature type="domain" description="RING-type" evidence="6">
    <location>
        <begin position="2"/>
        <end position="39"/>
    </location>
</feature>
<dbReference type="PROSITE" id="PS50119">
    <property type="entry name" value="ZF_BBOX"/>
    <property type="match status" value="1"/>
</dbReference>
<dbReference type="PROSITE" id="PS00518">
    <property type="entry name" value="ZF_RING_1"/>
    <property type="match status" value="1"/>
</dbReference>
<evidence type="ECO:0000256" key="2">
    <source>
        <dbReference type="ARBA" id="ARBA00022723"/>
    </source>
</evidence>
<evidence type="ECO:0000256" key="4">
    <source>
        <dbReference type="ARBA" id="ARBA00022833"/>
    </source>
</evidence>
<dbReference type="InterPro" id="IPR013320">
    <property type="entry name" value="ConA-like_dom_sf"/>
</dbReference>
<dbReference type="Proteomes" id="UP000694701">
    <property type="component" value="Unplaced"/>
</dbReference>
<evidence type="ECO:0000259" key="7">
    <source>
        <dbReference type="PROSITE" id="PS50119"/>
    </source>
</evidence>
<evidence type="ECO:0000256" key="1">
    <source>
        <dbReference type="ARBA" id="ARBA00008518"/>
    </source>
</evidence>
<feature type="domain" description="B box-type" evidence="7">
    <location>
        <begin position="77"/>
        <end position="118"/>
    </location>
</feature>
<organism evidence="8 9">
    <name type="scientific">Cyprinus carpio</name>
    <name type="common">Common carp</name>
    <dbReference type="NCBI Taxonomy" id="7962"/>
    <lineage>
        <taxon>Eukaryota</taxon>
        <taxon>Metazoa</taxon>
        <taxon>Chordata</taxon>
        <taxon>Craniata</taxon>
        <taxon>Vertebrata</taxon>
        <taxon>Euteleostomi</taxon>
        <taxon>Actinopterygii</taxon>
        <taxon>Neopterygii</taxon>
        <taxon>Teleostei</taxon>
        <taxon>Ostariophysi</taxon>
        <taxon>Cypriniformes</taxon>
        <taxon>Cyprinidae</taxon>
        <taxon>Cyprininae</taxon>
        <taxon>Cyprinus</taxon>
    </lineage>
</organism>
<dbReference type="AlphaFoldDB" id="A0A8C2ETI7"/>
<keyword evidence="3 5" id="KW-0863">Zinc-finger</keyword>